<keyword evidence="1" id="KW-1133">Transmembrane helix</keyword>
<protein>
    <submittedName>
        <fullName evidence="2">Uncharacterized protein</fullName>
    </submittedName>
</protein>
<comment type="caution">
    <text evidence="2">The sequence shown here is derived from an EMBL/GenBank/DDBJ whole genome shotgun (WGS) entry which is preliminary data.</text>
</comment>
<name>A0AAJ0M8A7_9PEZI</name>
<dbReference type="SUPFAM" id="SSF51735">
    <property type="entry name" value="NAD(P)-binding Rossmann-fold domains"/>
    <property type="match status" value="1"/>
</dbReference>
<dbReference type="InterPro" id="IPR036291">
    <property type="entry name" value="NAD(P)-bd_dom_sf"/>
</dbReference>
<sequence>MHNGWLPREGFKADTVLRLLWSTALNPALILPLVLLARFTKKGQNLSILHPLAFSRLKTLLCLGTFRLLSNYLSDRVINNWVDDKYDWNKEIVLVTGGAGGIGGQVVQLLAERGIKVVVLDIQPLSYEAGTSLFSSILIKVEDQGGRDYGQVLWEEGRAGCRSLL</sequence>
<accession>A0AAJ0M8A7</accession>
<gene>
    <name evidence="2" type="ORF">B0T25DRAFT_558737</name>
</gene>
<evidence type="ECO:0000313" key="2">
    <source>
        <dbReference type="EMBL" id="KAK3341605.1"/>
    </source>
</evidence>
<dbReference type="InterPro" id="IPR002347">
    <property type="entry name" value="SDR_fam"/>
</dbReference>
<dbReference type="AlphaFoldDB" id="A0AAJ0M8A7"/>
<reference evidence="2" key="2">
    <citation type="submission" date="2023-06" db="EMBL/GenBank/DDBJ databases">
        <authorList>
            <consortium name="Lawrence Berkeley National Laboratory"/>
            <person name="Haridas S."/>
            <person name="Hensen N."/>
            <person name="Bonometti L."/>
            <person name="Westerberg I."/>
            <person name="Brannstrom I.O."/>
            <person name="Guillou S."/>
            <person name="Cros-Aarteil S."/>
            <person name="Calhoun S."/>
            <person name="Kuo A."/>
            <person name="Mondo S."/>
            <person name="Pangilinan J."/>
            <person name="Riley R."/>
            <person name="Labutti K."/>
            <person name="Andreopoulos B."/>
            <person name="Lipzen A."/>
            <person name="Chen C."/>
            <person name="Yanf M."/>
            <person name="Daum C."/>
            <person name="Ng V."/>
            <person name="Clum A."/>
            <person name="Steindorff A."/>
            <person name="Ohm R."/>
            <person name="Martin F."/>
            <person name="Silar P."/>
            <person name="Natvig D."/>
            <person name="Lalanne C."/>
            <person name="Gautier V."/>
            <person name="Ament-Velasquez S.L."/>
            <person name="Kruys A."/>
            <person name="Hutchinson M.I."/>
            <person name="Powell A.J."/>
            <person name="Barry K."/>
            <person name="Miller A.N."/>
            <person name="Grigoriev I.V."/>
            <person name="Debuchy R."/>
            <person name="Gladieux P."/>
            <person name="Thoren M.H."/>
            <person name="Johannesson H."/>
        </authorList>
    </citation>
    <scope>NUCLEOTIDE SEQUENCE</scope>
    <source>
        <strain evidence="2">CBS 955.72</strain>
    </source>
</reference>
<dbReference type="Gene3D" id="3.40.50.720">
    <property type="entry name" value="NAD(P)-binding Rossmann-like Domain"/>
    <property type="match status" value="1"/>
</dbReference>
<dbReference type="Pfam" id="PF00106">
    <property type="entry name" value="adh_short"/>
    <property type="match status" value="1"/>
</dbReference>
<keyword evidence="1" id="KW-0472">Membrane</keyword>
<feature type="transmembrane region" description="Helical" evidence="1">
    <location>
        <begin position="20"/>
        <end position="39"/>
    </location>
</feature>
<organism evidence="2 3">
    <name type="scientific">Lasiosphaeria hispida</name>
    <dbReference type="NCBI Taxonomy" id="260671"/>
    <lineage>
        <taxon>Eukaryota</taxon>
        <taxon>Fungi</taxon>
        <taxon>Dikarya</taxon>
        <taxon>Ascomycota</taxon>
        <taxon>Pezizomycotina</taxon>
        <taxon>Sordariomycetes</taxon>
        <taxon>Sordariomycetidae</taxon>
        <taxon>Sordariales</taxon>
        <taxon>Lasiosphaeriaceae</taxon>
        <taxon>Lasiosphaeria</taxon>
    </lineage>
</organism>
<evidence type="ECO:0000313" key="3">
    <source>
        <dbReference type="Proteomes" id="UP001275084"/>
    </source>
</evidence>
<proteinExistence type="predicted"/>
<evidence type="ECO:0000256" key="1">
    <source>
        <dbReference type="SAM" id="Phobius"/>
    </source>
</evidence>
<keyword evidence="1" id="KW-0812">Transmembrane</keyword>
<reference evidence="2" key="1">
    <citation type="journal article" date="2023" name="Mol. Phylogenet. Evol.">
        <title>Genome-scale phylogeny and comparative genomics of the fungal order Sordariales.</title>
        <authorList>
            <person name="Hensen N."/>
            <person name="Bonometti L."/>
            <person name="Westerberg I."/>
            <person name="Brannstrom I.O."/>
            <person name="Guillou S."/>
            <person name="Cros-Aarteil S."/>
            <person name="Calhoun S."/>
            <person name="Haridas S."/>
            <person name="Kuo A."/>
            <person name="Mondo S."/>
            <person name="Pangilinan J."/>
            <person name="Riley R."/>
            <person name="LaButti K."/>
            <person name="Andreopoulos B."/>
            <person name="Lipzen A."/>
            <person name="Chen C."/>
            <person name="Yan M."/>
            <person name="Daum C."/>
            <person name="Ng V."/>
            <person name="Clum A."/>
            <person name="Steindorff A."/>
            <person name="Ohm R.A."/>
            <person name="Martin F."/>
            <person name="Silar P."/>
            <person name="Natvig D.O."/>
            <person name="Lalanne C."/>
            <person name="Gautier V."/>
            <person name="Ament-Velasquez S.L."/>
            <person name="Kruys A."/>
            <person name="Hutchinson M.I."/>
            <person name="Powell A.J."/>
            <person name="Barry K."/>
            <person name="Miller A.N."/>
            <person name="Grigoriev I.V."/>
            <person name="Debuchy R."/>
            <person name="Gladieux P."/>
            <person name="Hiltunen Thoren M."/>
            <person name="Johannesson H."/>
        </authorList>
    </citation>
    <scope>NUCLEOTIDE SEQUENCE</scope>
    <source>
        <strain evidence="2">CBS 955.72</strain>
    </source>
</reference>
<dbReference type="EMBL" id="JAUIQD010000008">
    <property type="protein sequence ID" value="KAK3341605.1"/>
    <property type="molecule type" value="Genomic_DNA"/>
</dbReference>
<dbReference type="Proteomes" id="UP001275084">
    <property type="component" value="Unassembled WGS sequence"/>
</dbReference>
<keyword evidence="3" id="KW-1185">Reference proteome</keyword>